<feature type="non-terminal residue" evidence="9">
    <location>
        <position position="1"/>
    </location>
</feature>
<feature type="transmembrane region" description="Helical" evidence="8">
    <location>
        <begin position="66"/>
        <end position="86"/>
    </location>
</feature>
<evidence type="ECO:0000256" key="7">
    <source>
        <dbReference type="SAM" id="MobiDB-lite"/>
    </source>
</evidence>
<dbReference type="InterPro" id="IPR019378">
    <property type="entry name" value="GDP-Fuc_O-FucTrfase"/>
</dbReference>
<dbReference type="InterPro" id="IPR024709">
    <property type="entry name" value="FucosylTrfase_pln"/>
</dbReference>
<keyword evidence="3" id="KW-0808">Transferase</keyword>
<keyword evidence="2" id="KW-0328">Glycosyltransferase</keyword>
<evidence type="ECO:0000256" key="4">
    <source>
        <dbReference type="ARBA" id="ARBA00023253"/>
    </source>
</evidence>
<dbReference type="AlphaFoldDB" id="A0AAV6N7E3"/>
<evidence type="ECO:0000256" key="1">
    <source>
        <dbReference type="ARBA" id="ARBA00007737"/>
    </source>
</evidence>
<dbReference type="EMBL" id="JAGKQH010000009">
    <property type="protein sequence ID" value="KAG6591909.1"/>
    <property type="molecule type" value="Genomic_DNA"/>
</dbReference>
<comment type="similarity">
    <text evidence="1">Belongs to the glycosyltransferase GT106 family.</text>
</comment>
<evidence type="ECO:0000256" key="3">
    <source>
        <dbReference type="ARBA" id="ARBA00022679"/>
    </source>
</evidence>
<evidence type="ECO:0000256" key="6">
    <source>
        <dbReference type="ARBA" id="ARBA00030350"/>
    </source>
</evidence>
<organism evidence="9 10">
    <name type="scientific">Cucurbita argyrosperma subsp. sororia</name>
    <dbReference type="NCBI Taxonomy" id="37648"/>
    <lineage>
        <taxon>Eukaryota</taxon>
        <taxon>Viridiplantae</taxon>
        <taxon>Streptophyta</taxon>
        <taxon>Embryophyta</taxon>
        <taxon>Tracheophyta</taxon>
        <taxon>Spermatophyta</taxon>
        <taxon>Magnoliopsida</taxon>
        <taxon>eudicotyledons</taxon>
        <taxon>Gunneridae</taxon>
        <taxon>Pentapetalae</taxon>
        <taxon>rosids</taxon>
        <taxon>fabids</taxon>
        <taxon>Cucurbitales</taxon>
        <taxon>Cucurbitaceae</taxon>
        <taxon>Cucurbiteae</taxon>
        <taxon>Cucurbita</taxon>
    </lineage>
</organism>
<keyword evidence="10" id="KW-1185">Reference proteome</keyword>
<evidence type="ECO:0000256" key="8">
    <source>
        <dbReference type="SAM" id="Phobius"/>
    </source>
</evidence>
<keyword evidence="8" id="KW-0472">Membrane</keyword>
<keyword evidence="4" id="KW-0294">Fucose metabolism</keyword>
<gene>
    <name evidence="9" type="primary">OFUT11</name>
    <name evidence="9" type="ORF">SDJN03_14255</name>
</gene>
<dbReference type="PANTHER" id="PTHR31288:SF8">
    <property type="entry name" value="O-FUCOSYLTRANSFERASE 10-RELATED"/>
    <property type="match status" value="1"/>
</dbReference>
<protein>
    <recommendedName>
        <fullName evidence="6">O-fucosyltransferase family protein</fullName>
    </recommendedName>
</protein>
<evidence type="ECO:0000256" key="2">
    <source>
        <dbReference type="ARBA" id="ARBA00022676"/>
    </source>
</evidence>
<evidence type="ECO:0000313" key="10">
    <source>
        <dbReference type="Proteomes" id="UP000685013"/>
    </source>
</evidence>
<dbReference type="Proteomes" id="UP000685013">
    <property type="component" value="Chromosome 9"/>
</dbReference>
<dbReference type="Pfam" id="PF10250">
    <property type="entry name" value="O-FucT"/>
    <property type="match status" value="1"/>
</dbReference>
<dbReference type="CDD" id="cd11299">
    <property type="entry name" value="O-FucT_plant"/>
    <property type="match status" value="1"/>
</dbReference>
<name>A0AAV6N7E3_9ROSI</name>
<reference evidence="9 10" key="1">
    <citation type="journal article" date="2021" name="Hortic Res">
        <title>The domestication of Cucurbita argyrosperma as revealed by the genome of its wild relative.</title>
        <authorList>
            <person name="Barrera-Redondo J."/>
            <person name="Sanchez-de la Vega G."/>
            <person name="Aguirre-Liguori J.A."/>
            <person name="Castellanos-Morales G."/>
            <person name="Gutierrez-Guerrero Y.T."/>
            <person name="Aguirre-Dugua X."/>
            <person name="Aguirre-Planter E."/>
            <person name="Tenaillon M.I."/>
            <person name="Lira-Saade R."/>
            <person name="Eguiarte L.E."/>
        </authorList>
    </citation>
    <scope>NUCLEOTIDE SEQUENCE [LARGE SCALE GENOMIC DNA]</scope>
    <source>
        <strain evidence="9">JBR-2021</strain>
    </source>
</reference>
<dbReference type="GO" id="GO:0006004">
    <property type="term" value="P:fucose metabolic process"/>
    <property type="evidence" value="ECO:0007669"/>
    <property type="project" value="UniProtKB-KW"/>
</dbReference>
<dbReference type="GO" id="GO:0016757">
    <property type="term" value="F:glycosyltransferase activity"/>
    <property type="evidence" value="ECO:0007669"/>
    <property type="project" value="UniProtKB-KW"/>
</dbReference>
<comment type="caution">
    <text evidence="9">The sequence shown here is derived from an EMBL/GenBank/DDBJ whole genome shotgun (WGS) entry which is preliminary data.</text>
</comment>
<keyword evidence="8" id="KW-1133">Transmembrane helix</keyword>
<keyword evidence="5" id="KW-0119">Carbohydrate metabolism</keyword>
<evidence type="ECO:0000313" key="9">
    <source>
        <dbReference type="EMBL" id="KAG6591909.1"/>
    </source>
</evidence>
<feature type="region of interest" description="Disordered" evidence="7">
    <location>
        <begin position="1"/>
        <end position="38"/>
    </location>
</feature>
<evidence type="ECO:0000256" key="5">
    <source>
        <dbReference type="ARBA" id="ARBA00023277"/>
    </source>
</evidence>
<dbReference type="PANTHER" id="PTHR31288">
    <property type="entry name" value="O-FUCOSYLTRANSFERASE FAMILY PROTEIN"/>
    <property type="match status" value="1"/>
</dbReference>
<proteinExistence type="inferred from homology"/>
<keyword evidence="8" id="KW-0812">Transmembrane</keyword>
<sequence>MKPKTLHYPCDGGQSSGSSSPSPPHSPPRYASKGRRKLRSKPHYYQPFRELFVGGFNFRFSFRHMVLLPLLYISGLIMCVGPFSSFGGQPSPPGSLYRSHRMYHLLRRHIQSDNSSAIQMASVWKYKRLKERKPCSNSTASQLHVGMQAAELINKDATTYLIVDANGGLNQQRSAICNAVAVAGLLNAILVIPRFEFHNVWKDSSKFGDIYDEDHFIAALDGHVKVVKELPEALMQRYDYNISNIPNFHVQALSTANYYLGEVLPVLQRERVLRLSPFANRLAMNVPPEIQFLRCLANYEALRFSSPILTFARSLVSRMIEKSSRDNGKYVSVHLRFEEDMVAFSCCVYDGGEAEKVDMDSIRERGWRKKFKLKEHLISPSLNRVNGKCPLTPLEVGMMLRGMGFDNNTSIYLASGKLYKPERYLAPLQEMFPLLHTKESLATPDELAPFMEYSSRMAALDYMVCLLSEVFVTTQGGNFPHFLMGHRRFLYDGHAKTIKPDKRKLAILMDDRIKLSWREFKEHMGVMLAESDRKGLMIDIVAILVGRMKKQVYVENERWRRSLNERVLDSVRFSDIFAGDALEATEIRPGRFKTGYSGDEMQR</sequence>
<accession>A0AAV6N7E3</accession>